<dbReference type="RefSeq" id="WP_163816805.1">
    <property type="nucleotide sequence ID" value="NZ_JAAGOB010000002.1"/>
</dbReference>
<dbReference type="EMBL" id="JAAGOB010000002">
    <property type="protein sequence ID" value="NED94771.1"/>
    <property type="molecule type" value="Genomic_DNA"/>
</dbReference>
<proteinExistence type="predicted"/>
<comment type="caution">
    <text evidence="1">The sequence shown here is derived from an EMBL/GenBank/DDBJ whole genome shotgun (WGS) entry which is preliminary data.</text>
</comment>
<accession>A0A6N9YI93</accession>
<protein>
    <submittedName>
        <fullName evidence="1">Uncharacterized protein</fullName>
    </submittedName>
</protein>
<name>A0A6N9YI93_9ACTN</name>
<keyword evidence="2" id="KW-1185">Reference proteome</keyword>
<organism evidence="1 2">
    <name type="scientific">Phytoactinopolyspora alkaliphila</name>
    <dbReference type="NCBI Taxonomy" id="1783498"/>
    <lineage>
        <taxon>Bacteria</taxon>
        <taxon>Bacillati</taxon>
        <taxon>Actinomycetota</taxon>
        <taxon>Actinomycetes</taxon>
        <taxon>Jiangellales</taxon>
        <taxon>Jiangellaceae</taxon>
        <taxon>Phytoactinopolyspora</taxon>
    </lineage>
</organism>
<gene>
    <name evidence="1" type="ORF">G1H11_05545</name>
</gene>
<reference evidence="1 2" key="1">
    <citation type="submission" date="2020-02" db="EMBL/GenBank/DDBJ databases">
        <authorList>
            <person name="Li X.-J."/>
            <person name="Feng X.-M."/>
        </authorList>
    </citation>
    <scope>NUCLEOTIDE SEQUENCE [LARGE SCALE GENOMIC DNA]</scope>
    <source>
        <strain evidence="1 2">CGMCC 4.7225</strain>
    </source>
</reference>
<evidence type="ECO:0000313" key="2">
    <source>
        <dbReference type="Proteomes" id="UP000469185"/>
    </source>
</evidence>
<evidence type="ECO:0000313" key="1">
    <source>
        <dbReference type="EMBL" id="NED94771.1"/>
    </source>
</evidence>
<dbReference type="AlphaFoldDB" id="A0A6N9YI93"/>
<sequence length="66" mass="7087">MIGPDGVTENDVVGSSYSCLSSRDEMPSVGPGENATGKVALDIAAESGIPVFQPWFMYDGGWEWKF</sequence>
<dbReference type="Proteomes" id="UP000469185">
    <property type="component" value="Unassembled WGS sequence"/>
</dbReference>